<dbReference type="InterPro" id="IPR001509">
    <property type="entry name" value="Epimerase_deHydtase"/>
</dbReference>
<name>A0A2N6VND2_9MICO</name>
<dbReference type="Proteomes" id="UP000235598">
    <property type="component" value="Unassembled WGS sequence"/>
</dbReference>
<proteinExistence type="predicted"/>
<gene>
    <name evidence="2" type="ORF">CJ199_06365</name>
</gene>
<protein>
    <recommendedName>
        <fullName evidence="1">NAD-dependent epimerase/dehydratase domain-containing protein</fullName>
    </recommendedName>
</protein>
<evidence type="ECO:0000313" key="2">
    <source>
        <dbReference type="EMBL" id="PMD05626.1"/>
    </source>
</evidence>
<organism evidence="2 3">
    <name type="scientific">Brevibacterium paucivorans</name>
    <dbReference type="NCBI Taxonomy" id="170994"/>
    <lineage>
        <taxon>Bacteria</taxon>
        <taxon>Bacillati</taxon>
        <taxon>Actinomycetota</taxon>
        <taxon>Actinomycetes</taxon>
        <taxon>Micrococcales</taxon>
        <taxon>Brevibacteriaceae</taxon>
        <taxon>Brevibacterium</taxon>
    </lineage>
</organism>
<dbReference type="Pfam" id="PF01370">
    <property type="entry name" value="Epimerase"/>
    <property type="match status" value="1"/>
</dbReference>
<feature type="domain" description="NAD-dependent epimerase/dehydratase" evidence="1">
    <location>
        <begin position="6"/>
        <end position="204"/>
    </location>
</feature>
<evidence type="ECO:0000313" key="3">
    <source>
        <dbReference type="Proteomes" id="UP000235598"/>
    </source>
</evidence>
<dbReference type="Gene3D" id="3.40.50.720">
    <property type="entry name" value="NAD(P)-binding Rossmann-like Domain"/>
    <property type="match status" value="1"/>
</dbReference>
<dbReference type="SUPFAM" id="SSF51735">
    <property type="entry name" value="NAD(P)-binding Rossmann-fold domains"/>
    <property type="match status" value="1"/>
</dbReference>
<sequence>MEMNYLVVGYGQIGQELVRQLTERGDRVTVVKRSGMAQRRGVEVIQGDVQEVLPELSSDRFDGVFNCMHAPYSAHAWRDVLIPREKQLLEWAGDVPVVFPESVYAWGTGAQELKEGDPVEPASPLGEVRAQLLRNREACGGRTVSVVAADLIGPTASLAGAVFHQLVFDRVMRGRRPLGMGDVRAPRSITYIPDLVRGMMYAVEIAHDLPSVVHAPVLAPVSQVELARAFARVASKSETSGVIQIPWTVMKVTGLFSQTFRELHNQRYLWDSPHVLHTGMLADLPVTSLDVALKECVLRREKASL</sequence>
<dbReference type="InterPro" id="IPR036291">
    <property type="entry name" value="NAD(P)-bd_dom_sf"/>
</dbReference>
<dbReference type="EMBL" id="PNHK01000002">
    <property type="protein sequence ID" value="PMD05626.1"/>
    <property type="molecule type" value="Genomic_DNA"/>
</dbReference>
<dbReference type="AlphaFoldDB" id="A0A2N6VND2"/>
<accession>A0A2N6VND2</accession>
<reference evidence="2 3" key="1">
    <citation type="submission" date="2017-09" db="EMBL/GenBank/DDBJ databases">
        <title>Bacterial strain isolated from the female urinary microbiota.</title>
        <authorList>
            <person name="Thomas-White K."/>
            <person name="Kumar N."/>
            <person name="Forster S."/>
            <person name="Putonti C."/>
            <person name="Lawley T."/>
            <person name="Wolfe A.J."/>
        </authorList>
    </citation>
    <scope>NUCLEOTIDE SEQUENCE [LARGE SCALE GENOMIC DNA]</scope>
    <source>
        <strain evidence="2 3">UMB1301</strain>
    </source>
</reference>
<dbReference type="OrthoDB" id="8205493at2"/>
<comment type="caution">
    <text evidence="2">The sequence shown here is derived from an EMBL/GenBank/DDBJ whole genome shotgun (WGS) entry which is preliminary data.</text>
</comment>
<evidence type="ECO:0000259" key="1">
    <source>
        <dbReference type="Pfam" id="PF01370"/>
    </source>
</evidence>